<sequence>MEYYFSLKSLVLVEKINSFIKRKSKFLFTCSNEETDIIMDYVIKQMDIADEDKGKPLNIKIESNDIKNIAYEKKLDNEDNIITVAAITNKLALLIWFTYNGEENREICLEAIKSIRIDD</sequence>
<accession>A0A5C8FYX0</accession>
<gene>
    <name evidence="1" type="ORF">EPJ67_11225</name>
</gene>
<evidence type="ECO:0000313" key="2">
    <source>
        <dbReference type="Proteomes" id="UP000325013"/>
    </source>
</evidence>
<comment type="caution">
    <text evidence="1">The sequence shown here is derived from an EMBL/GenBank/DDBJ whole genome shotgun (WGS) entry which is preliminary data.</text>
</comment>
<organism evidence="1 2">
    <name type="scientific">Brachyspira aalborgi</name>
    <dbReference type="NCBI Taxonomy" id="29522"/>
    <lineage>
        <taxon>Bacteria</taxon>
        <taxon>Pseudomonadati</taxon>
        <taxon>Spirochaetota</taxon>
        <taxon>Spirochaetia</taxon>
        <taxon>Brachyspirales</taxon>
        <taxon>Brachyspiraceae</taxon>
        <taxon>Brachyspira</taxon>
    </lineage>
</organism>
<reference evidence="1 2" key="1">
    <citation type="journal article" date="1992" name="Lakartidningen">
        <title>[Penicillin V and not amoxicillin is the first choice preparation in acute otitis].</title>
        <authorList>
            <person name="Kamme C."/>
            <person name="Lundgren K."/>
            <person name="Prellner K."/>
        </authorList>
    </citation>
    <scope>NUCLEOTIDE SEQUENCE [LARGE SCALE GENOMIC DNA]</scope>
    <source>
        <strain evidence="1 2">PC2777IV</strain>
    </source>
</reference>
<dbReference type="EMBL" id="SAYJ01000019">
    <property type="protein sequence ID" value="TXJ54821.1"/>
    <property type="molecule type" value="Genomic_DNA"/>
</dbReference>
<dbReference type="Proteomes" id="UP000325013">
    <property type="component" value="Unassembled WGS sequence"/>
</dbReference>
<dbReference type="AlphaFoldDB" id="A0A5C8FYX0"/>
<evidence type="ECO:0000313" key="1">
    <source>
        <dbReference type="EMBL" id="TXJ54821.1"/>
    </source>
</evidence>
<protein>
    <submittedName>
        <fullName evidence="1">Uncharacterized protein</fullName>
    </submittedName>
</protein>
<name>A0A5C8FYX0_9SPIR</name>
<proteinExistence type="predicted"/>